<dbReference type="SUPFAM" id="SSF140996">
    <property type="entry name" value="Hermes dimerisation domain"/>
    <property type="match status" value="1"/>
</dbReference>
<gene>
    <name evidence="11" type="ORF">A2U01_0010940</name>
</gene>
<dbReference type="SMART" id="SM00614">
    <property type="entry name" value="ZnF_BED"/>
    <property type="match status" value="1"/>
</dbReference>
<dbReference type="PANTHER" id="PTHR46481">
    <property type="entry name" value="ZINC FINGER BED DOMAIN-CONTAINING PROTEIN 4"/>
    <property type="match status" value="1"/>
</dbReference>
<evidence type="ECO:0000256" key="1">
    <source>
        <dbReference type="ARBA" id="ARBA00004123"/>
    </source>
</evidence>
<evidence type="ECO:0000256" key="3">
    <source>
        <dbReference type="ARBA" id="ARBA00022771"/>
    </source>
</evidence>
<evidence type="ECO:0000256" key="9">
    <source>
        <dbReference type="SAM" id="MobiDB-lite"/>
    </source>
</evidence>
<dbReference type="GO" id="GO:0009791">
    <property type="term" value="P:post-embryonic development"/>
    <property type="evidence" value="ECO:0007669"/>
    <property type="project" value="UniProtKB-ARBA"/>
</dbReference>
<feature type="domain" description="BED-type" evidence="10">
    <location>
        <begin position="79"/>
        <end position="146"/>
    </location>
</feature>
<protein>
    <submittedName>
        <fullName evidence="11">Zinc finger BED domain-containing protein DAYSLEEPER-like</fullName>
    </submittedName>
</protein>
<keyword evidence="7" id="KW-0539">Nucleus</keyword>
<feature type="non-terminal residue" evidence="11">
    <location>
        <position position="265"/>
    </location>
</feature>
<keyword evidence="5" id="KW-0805">Transcription regulation</keyword>
<dbReference type="SUPFAM" id="SSF57667">
    <property type="entry name" value="beta-beta-alpha zinc fingers"/>
    <property type="match status" value="1"/>
</dbReference>
<evidence type="ECO:0000256" key="5">
    <source>
        <dbReference type="ARBA" id="ARBA00023015"/>
    </source>
</evidence>
<dbReference type="Proteomes" id="UP000265520">
    <property type="component" value="Unassembled WGS sequence"/>
</dbReference>
<feature type="region of interest" description="Disordered" evidence="9">
    <location>
        <begin position="1"/>
        <end position="79"/>
    </location>
</feature>
<dbReference type="GO" id="GO:0003677">
    <property type="term" value="F:DNA binding"/>
    <property type="evidence" value="ECO:0007669"/>
    <property type="project" value="InterPro"/>
</dbReference>
<dbReference type="Pfam" id="PF02892">
    <property type="entry name" value="zf-BED"/>
    <property type="match status" value="1"/>
</dbReference>
<accession>A0A392MUQ4</accession>
<dbReference type="InterPro" id="IPR036236">
    <property type="entry name" value="Znf_C2H2_sf"/>
</dbReference>
<dbReference type="InterPro" id="IPR052035">
    <property type="entry name" value="ZnF_BED_domain_contain"/>
</dbReference>
<keyword evidence="12" id="KW-1185">Reference proteome</keyword>
<evidence type="ECO:0000313" key="12">
    <source>
        <dbReference type="Proteomes" id="UP000265520"/>
    </source>
</evidence>
<evidence type="ECO:0000259" key="10">
    <source>
        <dbReference type="PROSITE" id="PS50808"/>
    </source>
</evidence>
<dbReference type="PROSITE" id="PS50808">
    <property type="entry name" value="ZF_BED"/>
    <property type="match status" value="1"/>
</dbReference>
<dbReference type="GO" id="GO:0008270">
    <property type="term" value="F:zinc ion binding"/>
    <property type="evidence" value="ECO:0007669"/>
    <property type="project" value="UniProtKB-KW"/>
</dbReference>
<evidence type="ECO:0000256" key="2">
    <source>
        <dbReference type="ARBA" id="ARBA00022723"/>
    </source>
</evidence>
<organism evidence="11 12">
    <name type="scientific">Trifolium medium</name>
    <dbReference type="NCBI Taxonomy" id="97028"/>
    <lineage>
        <taxon>Eukaryota</taxon>
        <taxon>Viridiplantae</taxon>
        <taxon>Streptophyta</taxon>
        <taxon>Embryophyta</taxon>
        <taxon>Tracheophyta</taxon>
        <taxon>Spermatophyta</taxon>
        <taxon>Magnoliopsida</taxon>
        <taxon>eudicotyledons</taxon>
        <taxon>Gunneridae</taxon>
        <taxon>Pentapetalae</taxon>
        <taxon>rosids</taxon>
        <taxon>fabids</taxon>
        <taxon>Fabales</taxon>
        <taxon>Fabaceae</taxon>
        <taxon>Papilionoideae</taxon>
        <taxon>50 kb inversion clade</taxon>
        <taxon>NPAAA clade</taxon>
        <taxon>Hologalegina</taxon>
        <taxon>IRL clade</taxon>
        <taxon>Trifolieae</taxon>
        <taxon>Trifolium</taxon>
    </lineage>
</organism>
<dbReference type="PANTHER" id="PTHR46481:SF10">
    <property type="entry name" value="ZINC FINGER BED DOMAIN-CONTAINING PROTEIN 39"/>
    <property type="match status" value="1"/>
</dbReference>
<dbReference type="GO" id="GO:0005634">
    <property type="term" value="C:nucleus"/>
    <property type="evidence" value="ECO:0007669"/>
    <property type="project" value="UniProtKB-SubCell"/>
</dbReference>
<evidence type="ECO:0000256" key="8">
    <source>
        <dbReference type="PROSITE-ProRule" id="PRU00027"/>
    </source>
</evidence>
<evidence type="ECO:0000313" key="11">
    <source>
        <dbReference type="EMBL" id="MCH90034.1"/>
    </source>
</evidence>
<comment type="caution">
    <text evidence="11">The sequence shown here is derived from an EMBL/GenBank/DDBJ whole genome shotgun (WGS) entry which is preliminary data.</text>
</comment>
<dbReference type="EMBL" id="LXQA010017461">
    <property type="protein sequence ID" value="MCH90034.1"/>
    <property type="molecule type" value="Genomic_DNA"/>
</dbReference>
<sequence>MNQEEAMLRARNTTSQGVRNTARQVVNEQGEQLMGPPSQSLPSQNMNEAGPSASTQAVGPELTSNQESKKRKANANGPRQTAPCWEYFIRLPDNEVDVPTAVCKLCHKRYLCHPRNHGTTNLNTHILKCPPILALKALKEKNPNQTVLTFPTVEGAGLAAVSSRFNQLACRKALATYIILDEQPFKTVEGEGFKHYSKIMQPLFNIPTRKTIANDCFQLYMDEKRLLKAFFKTDCSRVALTTDCWTSIQNLNYLTLTAHFVDNEW</sequence>
<keyword evidence="3 8" id="KW-0863">Zinc-finger</keyword>
<dbReference type="AlphaFoldDB" id="A0A392MUQ4"/>
<proteinExistence type="predicted"/>
<evidence type="ECO:0000256" key="6">
    <source>
        <dbReference type="ARBA" id="ARBA00023163"/>
    </source>
</evidence>
<reference evidence="11 12" key="1">
    <citation type="journal article" date="2018" name="Front. Plant Sci.">
        <title>Red Clover (Trifolium pratense) and Zigzag Clover (T. medium) - A Picture of Genomic Similarities and Differences.</title>
        <authorList>
            <person name="Dluhosova J."/>
            <person name="Istvanek J."/>
            <person name="Nedelnik J."/>
            <person name="Repkova J."/>
        </authorList>
    </citation>
    <scope>NUCLEOTIDE SEQUENCE [LARGE SCALE GENOMIC DNA]</scope>
    <source>
        <strain evidence="12">cv. 10/8</strain>
        <tissue evidence="11">Leaf</tissue>
    </source>
</reference>
<dbReference type="InterPro" id="IPR003656">
    <property type="entry name" value="Znf_BED"/>
</dbReference>
<keyword evidence="2" id="KW-0479">Metal-binding</keyword>
<evidence type="ECO:0000256" key="7">
    <source>
        <dbReference type="ARBA" id="ARBA00023242"/>
    </source>
</evidence>
<comment type="subcellular location">
    <subcellularLocation>
        <location evidence="1">Nucleus</location>
    </subcellularLocation>
</comment>
<feature type="compositionally biased region" description="Polar residues" evidence="9">
    <location>
        <begin position="11"/>
        <end position="30"/>
    </location>
</feature>
<evidence type="ECO:0000256" key="4">
    <source>
        <dbReference type="ARBA" id="ARBA00022833"/>
    </source>
</evidence>
<feature type="compositionally biased region" description="Polar residues" evidence="9">
    <location>
        <begin position="37"/>
        <end position="66"/>
    </location>
</feature>
<keyword evidence="6" id="KW-0804">Transcription</keyword>
<keyword evidence="4" id="KW-0862">Zinc</keyword>
<name>A0A392MUQ4_9FABA</name>